<reference evidence="3" key="1">
    <citation type="journal article" date="2019" name="Int. J. Syst. Evol. Microbiol.">
        <title>The Global Catalogue of Microorganisms (GCM) 10K type strain sequencing project: providing services to taxonomists for standard genome sequencing and annotation.</title>
        <authorList>
            <consortium name="The Broad Institute Genomics Platform"/>
            <consortium name="The Broad Institute Genome Sequencing Center for Infectious Disease"/>
            <person name="Wu L."/>
            <person name="Ma J."/>
        </authorList>
    </citation>
    <scope>NUCLEOTIDE SEQUENCE [LARGE SCALE GENOMIC DNA]</scope>
    <source>
        <strain evidence="3">CCUG 67170</strain>
    </source>
</reference>
<proteinExistence type="predicted"/>
<feature type="transmembrane region" description="Helical" evidence="1">
    <location>
        <begin position="398"/>
        <end position="421"/>
    </location>
</feature>
<dbReference type="RefSeq" id="WP_380428058.1">
    <property type="nucleotide sequence ID" value="NZ_JBHRZV010000053.1"/>
</dbReference>
<feature type="transmembrane region" description="Helical" evidence="1">
    <location>
        <begin position="77"/>
        <end position="98"/>
    </location>
</feature>
<feature type="transmembrane region" description="Helical" evidence="1">
    <location>
        <begin position="242"/>
        <end position="263"/>
    </location>
</feature>
<feature type="transmembrane region" description="Helical" evidence="1">
    <location>
        <begin position="503"/>
        <end position="523"/>
    </location>
</feature>
<name>A0ABV8CXW6_9STRE</name>
<evidence type="ECO:0000313" key="2">
    <source>
        <dbReference type="EMBL" id="MFC3929015.1"/>
    </source>
</evidence>
<feature type="transmembrane region" description="Helical" evidence="1">
    <location>
        <begin position="152"/>
        <end position="178"/>
    </location>
</feature>
<comment type="caution">
    <text evidence="2">The sequence shown here is derived from an EMBL/GenBank/DDBJ whole genome shotgun (WGS) entry which is preliminary data.</text>
</comment>
<keyword evidence="3" id="KW-1185">Reference proteome</keyword>
<feature type="transmembrane region" description="Helical" evidence="1">
    <location>
        <begin position="190"/>
        <end position="210"/>
    </location>
</feature>
<organism evidence="2 3">
    <name type="scientific">Streptococcus caprae</name>
    <dbReference type="NCBI Taxonomy" id="1640501"/>
    <lineage>
        <taxon>Bacteria</taxon>
        <taxon>Bacillati</taxon>
        <taxon>Bacillota</taxon>
        <taxon>Bacilli</taxon>
        <taxon>Lactobacillales</taxon>
        <taxon>Streptococcaceae</taxon>
        <taxon>Streptococcus</taxon>
    </lineage>
</organism>
<accession>A0ABV8CXW6</accession>
<dbReference type="EMBL" id="JBHRZV010000053">
    <property type="protein sequence ID" value="MFC3929015.1"/>
    <property type="molecule type" value="Genomic_DNA"/>
</dbReference>
<feature type="transmembrane region" description="Helical" evidence="1">
    <location>
        <begin position="469"/>
        <end position="497"/>
    </location>
</feature>
<feature type="transmembrane region" description="Helical" evidence="1">
    <location>
        <begin position="312"/>
        <end position="332"/>
    </location>
</feature>
<feature type="transmembrane region" description="Helical" evidence="1">
    <location>
        <begin position="352"/>
        <end position="375"/>
    </location>
</feature>
<gene>
    <name evidence="2" type="ORF">ACFORF_10690</name>
</gene>
<keyword evidence="1" id="KW-0812">Transmembrane</keyword>
<feature type="transmembrane region" description="Helical" evidence="1">
    <location>
        <begin position="48"/>
        <end position="65"/>
    </location>
</feature>
<keyword evidence="1" id="KW-0472">Membrane</keyword>
<evidence type="ECO:0000313" key="3">
    <source>
        <dbReference type="Proteomes" id="UP001595807"/>
    </source>
</evidence>
<sequence length="531" mass="59933">MSWKTIWELVKINILYSNPQVLESIRKKRAKNPQKDYQSYKAMFRQQGLMMVLMLLVYANLFMRVDYSAYPLQFTVQLALFMLISLVQGFTGFFSIFYDSKDTKLYLSLPVKLEEVFMAKLLSGQTNLMTFLMPLLALLGIAYVQVTGSFLALLLVIPIFLVILILLNLVSLLLLHIIGEVLAKSPHKKLVSTILMVLSTLLAFGTIFFIQSSAQLSLATDEKITIPVFSAFYDIVAQPLAIGTWINSGAILLIILGLGVLTYHRIIPSYFRQILAMEATQAKKKIKIRNSRISDSLTKTMIRHHLSTLGEANLIIQTYLMPIIYILMFIPALMTEKLSLANLRGEFFGSSLITGAVMGSYFALPTSFLGVGLSLEKENYTFLKTLPVNFKSFVWQKFLVLSGVQHGLPVLVYLLVLTLLFKAPLVLILGFMIGLLTVAWLVGQFVYWRDYRLLHLTWQNINQLFSRGASQIIIGLGIFVAMIAGITLVIGSIFATIYLNSLAVNITIILFFTVLALVSQFWIKKSFWDKF</sequence>
<protein>
    <recommendedName>
        <fullName evidence="4">ABC transporter permease</fullName>
    </recommendedName>
</protein>
<feature type="transmembrane region" description="Helical" evidence="1">
    <location>
        <begin position="427"/>
        <end position="448"/>
    </location>
</feature>
<evidence type="ECO:0008006" key="4">
    <source>
        <dbReference type="Google" id="ProtNLM"/>
    </source>
</evidence>
<keyword evidence="1" id="KW-1133">Transmembrane helix</keyword>
<evidence type="ECO:0000256" key="1">
    <source>
        <dbReference type="SAM" id="Phobius"/>
    </source>
</evidence>
<dbReference type="Proteomes" id="UP001595807">
    <property type="component" value="Unassembled WGS sequence"/>
</dbReference>
<feature type="transmembrane region" description="Helical" evidence="1">
    <location>
        <begin position="128"/>
        <end position="146"/>
    </location>
</feature>